<dbReference type="Proteomes" id="UP000225889">
    <property type="component" value="Unassembled WGS sequence"/>
</dbReference>
<proteinExistence type="predicted"/>
<keyword evidence="1" id="KW-1133">Transmembrane helix</keyword>
<evidence type="ECO:0000313" key="3">
    <source>
        <dbReference type="Proteomes" id="UP000225889"/>
    </source>
</evidence>
<dbReference type="RefSeq" id="WP_099392872.1">
    <property type="nucleotide sequence ID" value="NZ_PDYF01000083.1"/>
</dbReference>
<organism evidence="2 3">
    <name type="scientific">Pseudobutyrivibrio ruminis</name>
    <dbReference type="NCBI Taxonomy" id="46206"/>
    <lineage>
        <taxon>Bacteria</taxon>
        <taxon>Bacillati</taxon>
        <taxon>Bacillota</taxon>
        <taxon>Clostridia</taxon>
        <taxon>Lachnospirales</taxon>
        <taxon>Lachnospiraceae</taxon>
        <taxon>Pseudobutyrivibrio</taxon>
    </lineage>
</organism>
<feature type="transmembrane region" description="Helical" evidence="1">
    <location>
        <begin position="57"/>
        <end position="85"/>
    </location>
</feature>
<accession>A0A2G3DSB7</accession>
<gene>
    <name evidence="2" type="ORF">CSX01_14725</name>
</gene>
<dbReference type="AlphaFoldDB" id="A0A2G3DSB7"/>
<dbReference type="EMBL" id="PDYF01000083">
    <property type="protein sequence ID" value="PHU33780.1"/>
    <property type="molecule type" value="Genomic_DNA"/>
</dbReference>
<sequence length="87" mass="9145">MAFIGVLLVCLLMLAAFLAVVGLVLFLIAVGVTAIISSVVLANTGKKLSESKRKKTLVIILLIAAVLALVPSGFLIYKFVVLFLLSA</sequence>
<comment type="caution">
    <text evidence="2">The sequence shown here is derived from an EMBL/GenBank/DDBJ whole genome shotgun (WGS) entry which is preliminary data.</text>
</comment>
<name>A0A2G3DSB7_9FIRM</name>
<evidence type="ECO:0000256" key="1">
    <source>
        <dbReference type="SAM" id="Phobius"/>
    </source>
</evidence>
<reference evidence="2 3" key="2">
    <citation type="submission" date="2017-10" db="EMBL/GenBank/DDBJ databases">
        <authorList>
            <person name="Banno H."/>
            <person name="Chua N.-H."/>
        </authorList>
    </citation>
    <scope>NUCLEOTIDE SEQUENCE [LARGE SCALE GENOMIC DNA]</scope>
    <source>
        <strain evidence="2 3">JK626</strain>
    </source>
</reference>
<keyword evidence="1" id="KW-0472">Membrane</keyword>
<protein>
    <submittedName>
        <fullName evidence="2">Uncharacterized protein</fullName>
    </submittedName>
</protein>
<keyword evidence="1" id="KW-0812">Transmembrane</keyword>
<reference evidence="2 3" key="1">
    <citation type="submission" date="2017-10" db="EMBL/GenBank/DDBJ databases">
        <title>Resolving the taxonomy of Roseburia spp., Eubacterium rectale and Agathobacter spp. through phylogenomic analysis.</title>
        <authorList>
            <person name="Sheridan P.O."/>
            <person name="Walker A.W."/>
            <person name="Duncan S.H."/>
            <person name="Scott K.P."/>
            <person name="Toole P.W.O."/>
            <person name="Luis P."/>
            <person name="Flint H.J."/>
        </authorList>
    </citation>
    <scope>NUCLEOTIDE SEQUENCE [LARGE SCALE GENOMIC DNA]</scope>
    <source>
        <strain evidence="2 3">JK626</strain>
    </source>
</reference>
<evidence type="ECO:0000313" key="2">
    <source>
        <dbReference type="EMBL" id="PHU33780.1"/>
    </source>
</evidence>
<feature type="transmembrane region" description="Helical" evidence="1">
    <location>
        <begin position="6"/>
        <end position="36"/>
    </location>
</feature>